<evidence type="ECO:0000256" key="1">
    <source>
        <dbReference type="SAM" id="MobiDB-lite"/>
    </source>
</evidence>
<dbReference type="SUPFAM" id="SSF81383">
    <property type="entry name" value="F-box domain"/>
    <property type="match status" value="1"/>
</dbReference>
<dbReference type="AlphaFoldDB" id="A0A8H3J7V3"/>
<reference evidence="3" key="1">
    <citation type="submission" date="2021-03" db="EMBL/GenBank/DDBJ databases">
        <authorList>
            <person name="Tagirdzhanova G."/>
        </authorList>
    </citation>
    <scope>NUCLEOTIDE SEQUENCE</scope>
</reference>
<dbReference type="Pfam" id="PF12937">
    <property type="entry name" value="F-box-like"/>
    <property type="match status" value="1"/>
</dbReference>
<protein>
    <recommendedName>
        <fullName evidence="2">F-box domain-containing protein</fullName>
    </recommendedName>
</protein>
<dbReference type="CDD" id="cd09917">
    <property type="entry name" value="F-box_SF"/>
    <property type="match status" value="1"/>
</dbReference>
<name>A0A8H3J7V3_9LECA</name>
<dbReference type="InterPro" id="IPR001810">
    <property type="entry name" value="F-box_dom"/>
</dbReference>
<sequence>MESPSENGAHLSAPTVDSQAKDPSVFMLPPEILSLVCGFLSKRQLKRVRKVSKTWERAAVPYLFDEIYMSLNMADLRIAKLMILQFKQYIRTLIFSSACYTDMDRENFDKALSYEGSDMETDSDIGYSEHSFKLYRIARKNQEENLKTGLVSAYLSFALTSCPNIRKIILTDSPSSRSMSRKSLQVFEPRRSKICLLEGCVLEDNDHFPSAVRQSGFLRSGSHNPWRLILQALSVTDSNVSELTMVPVNNETMMDTSAFSMSPGELSQAKICFHALTKFRLTFAWDREQFSTDVDVRYIHRNVAKFLRRAVNLECLALIALEEHESVAHQSYPLHEVLGKCTFPKLKSLIIGYFEFTEVELLSLLTHSKRIQQLTIECSILKEGSWVRIVDWARASLPSLKNAQLNQLYGGFEDPWADTEYMDVYGHVGEFLFARGGNPFTVDALAKYHADWDAGRTRIDPCGGEIYTDICDRYH</sequence>
<gene>
    <name evidence="3" type="ORF">IMSHALPRED_003662</name>
</gene>
<feature type="region of interest" description="Disordered" evidence="1">
    <location>
        <begin position="1"/>
        <end position="22"/>
    </location>
</feature>
<dbReference type="EMBL" id="CAJPDT010000185">
    <property type="protein sequence ID" value="CAF9942412.1"/>
    <property type="molecule type" value="Genomic_DNA"/>
</dbReference>
<accession>A0A8H3J7V3</accession>
<organism evidence="3 4">
    <name type="scientific">Imshaugia aleurites</name>
    <dbReference type="NCBI Taxonomy" id="172621"/>
    <lineage>
        <taxon>Eukaryota</taxon>
        <taxon>Fungi</taxon>
        <taxon>Dikarya</taxon>
        <taxon>Ascomycota</taxon>
        <taxon>Pezizomycotina</taxon>
        <taxon>Lecanoromycetes</taxon>
        <taxon>OSLEUM clade</taxon>
        <taxon>Lecanoromycetidae</taxon>
        <taxon>Lecanorales</taxon>
        <taxon>Lecanorineae</taxon>
        <taxon>Parmeliaceae</taxon>
        <taxon>Imshaugia</taxon>
    </lineage>
</organism>
<feature type="domain" description="F-box" evidence="2">
    <location>
        <begin position="28"/>
        <end position="68"/>
    </location>
</feature>
<dbReference type="Proteomes" id="UP000664534">
    <property type="component" value="Unassembled WGS sequence"/>
</dbReference>
<comment type="caution">
    <text evidence="3">The sequence shown here is derived from an EMBL/GenBank/DDBJ whole genome shotgun (WGS) entry which is preliminary data.</text>
</comment>
<dbReference type="InterPro" id="IPR036047">
    <property type="entry name" value="F-box-like_dom_sf"/>
</dbReference>
<evidence type="ECO:0000259" key="2">
    <source>
        <dbReference type="Pfam" id="PF12937"/>
    </source>
</evidence>
<evidence type="ECO:0000313" key="4">
    <source>
        <dbReference type="Proteomes" id="UP000664534"/>
    </source>
</evidence>
<proteinExistence type="predicted"/>
<dbReference type="OrthoDB" id="5422579at2759"/>
<keyword evidence="4" id="KW-1185">Reference proteome</keyword>
<evidence type="ECO:0000313" key="3">
    <source>
        <dbReference type="EMBL" id="CAF9942412.1"/>
    </source>
</evidence>